<protein>
    <submittedName>
        <fullName evidence="1">Uncharacterized protein</fullName>
    </submittedName>
</protein>
<comment type="caution">
    <text evidence="1">The sequence shown here is derived from an EMBL/GenBank/DDBJ whole genome shotgun (WGS) entry which is preliminary data.</text>
</comment>
<organism evidence="1">
    <name type="scientific">marine sediment metagenome</name>
    <dbReference type="NCBI Taxonomy" id="412755"/>
    <lineage>
        <taxon>unclassified sequences</taxon>
        <taxon>metagenomes</taxon>
        <taxon>ecological metagenomes</taxon>
    </lineage>
</organism>
<feature type="non-terminal residue" evidence="1">
    <location>
        <position position="1"/>
    </location>
</feature>
<evidence type="ECO:0000313" key="1">
    <source>
        <dbReference type="EMBL" id="GAG94518.1"/>
    </source>
</evidence>
<sequence>IAAAAAGVTLNVNVKSQTANINVNLAASAITLNINVKSQEAGLNLNINIAAAAAAVTLNINIKSQTANINVNVAASAATVTVSVTGTANINITAQSVAIYNKPDWEVKEGNQKYLYGSATLASWATVSTLVNYTVPEGKTLYIYGISGYAIASAAANGDLPQHVGFYMVIVATTTVPVGGDGGGSFTYGAPIKVVGDDNVILNAYSGSNHSISAAGALLGFEV</sequence>
<accession>X1CE40</accession>
<proteinExistence type="predicted"/>
<reference evidence="1" key="1">
    <citation type="journal article" date="2014" name="Front. Microbiol.">
        <title>High frequency of phylogenetically diverse reductive dehalogenase-homologous genes in deep subseafloor sedimentary metagenomes.</title>
        <authorList>
            <person name="Kawai M."/>
            <person name="Futagami T."/>
            <person name="Toyoda A."/>
            <person name="Takaki Y."/>
            <person name="Nishi S."/>
            <person name="Hori S."/>
            <person name="Arai W."/>
            <person name="Tsubouchi T."/>
            <person name="Morono Y."/>
            <person name="Uchiyama I."/>
            <person name="Ito T."/>
            <person name="Fujiyama A."/>
            <person name="Inagaki F."/>
            <person name="Takami H."/>
        </authorList>
    </citation>
    <scope>NUCLEOTIDE SEQUENCE</scope>
    <source>
        <strain evidence="1">Expedition CK06-06</strain>
    </source>
</reference>
<dbReference type="EMBL" id="BART01024918">
    <property type="protein sequence ID" value="GAG94518.1"/>
    <property type="molecule type" value="Genomic_DNA"/>
</dbReference>
<gene>
    <name evidence="1" type="ORF">S01H4_44856</name>
</gene>
<name>X1CE40_9ZZZZ</name>
<dbReference type="AlphaFoldDB" id="X1CE40"/>